<sequence>MARHRFYTTSLANVYLHQITKAEKIGAYYRGSRHSGTERPAPRILWFEATDIFDIQCGIRFMV</sequence>
<organism evidence="1 2">
    <name type="scientific">Brucella cytisi</name>
    <dbReference type="NCBI Taxonomy" id="407152"/>
    <lineage>
        <taxon>Bacteria</taxon>
        <taxon>Pseudomonadati</taxon>
        <taxon>Pseudomonadota</taxon>
        <taxon>Alphaproteobacteria</taxon>
        <taxon>Hyphomicrobiales</taxon>
        <taxon>Brucellaceae</taxon>
        <taxon>Brucella/Ochrobactrum group</taxon>
        <taxon>Brucella</taxon>
    </lineage>
</organism>
<dbReference type="Proteomes" id="UP000182985">
    <property type="component" value="Unassembled WGS sequence"/>
</dbReference>
<dbReference type="AlphaFoldDB" id="A0A1J6I1P4"/>
<comment type="caution">
    <text evidence="1">The sequence shown here is derived from an EMBL/GenBank/DDBJ whole genome shotgun (WGS) entry which is preliminary data.</text>
</comment>
<keyword evidence="2" id="KW-1185">Reference proteome</keyword>
<evidence type="ECO:0000313" key="1">
    <source>
        <dbReference type="EMBL" id="OIS91686.1"/>
    </source>
</evidence>
<reference evidence="1 2" key="1">
    <citation type="submission" date="2016-10" db="EMBL/GenBank/DDBJ databases">
        <title>The Draft Genome Sequence of the Potato Rhizosphere Bacteria Ochrobactrum sp. IPA7.2.</title>
        <authorList>
            <person name="Gogoleva N.E."/>
            <person name="Khlopko Y.A."/>
            <person name="Burygin G.L."/>
            <person name="Plotnikov A.O."/>
        </authorList>
    </citation>
    <scope>NUCLEOTIDE SEQUENCE [LARGE SCALE GENOMIC DNA]</scope>
    <source>
        <strain evidence="1 2">IPA7.2</strain>
    </source>
</reference>
<accession>A0A1J6I1P4</accession>
<proteinExistence type="predicted"/>
<evidence type="ECO:0000313" key="2">
    <source>
        <dbReference type="Proteomes" id="UP000182985"/>
    </source>
</evidence>
<dbReference type="EMBL" id="MOEC01000025">
    <property type="protein sequence ID" value="OIS91686.1"/>
    <property type="molecule type" value="Genomic_DNA"/>
</dbReference>
<gene>
    <name evidence="1" type="ORF">BLA27_20540</name>
</gene>
<protein>
    <submittedName>
        <fullName evidence="1">Uncharacterized protein</fullName>
    </submittedName>
</protein>
<name>A0A1J6I1P4_9HYPH</name>